<reference evidence="1" key="2">
    <citation type="submission" date="2021-09" db="EMBL/GenBank/DDBJ databases">
        <authorList>
            <person name="Jia N."/>
            <person name="Wang J."/>
            <person name="Shi W."/>
            <person name="Du L."/>
            <person name="Sun Y."/>
            <person name="Zhan W."/>
            <person name="Jiang J."/>
            <person name="Wang Q."/>
            <person name="Zhang B."/>
            <person name="Ji P."/>
            <person name="Sakyi L.B."/>
            <person name="Cui X."/>
            <person name="Yuan T."/>
            <person name="Jiang B."/>
            <person name="Yang W."/>
            <person name="Lam T.T.-Y."/>
            <person name="Chang Q."/>
            <person name="Ding S."/>
            <person name="Wang X."/>
            <person name="Zhu J."/>
            <person name="Ruan X."/>
            <person name="Zhao L."/>
            <person name="Wei J."/>
            <person name="Que T."/>
            <person name="Du C."/>
            <person name="Cheng J."/>
            <person name="Dai P."/>
            <person name="Han X."/>
            <person name="Huang E."/>
            <person name="Gao Y."/>
            <person name="Liu J."/>
            <person name="Shao H."/>
            <person name="Ye R."/>
            <person name="Li L."/>
            <person name="Wei W."/>
            <person name="Wang X."/>
            <person name="Wang C."/>
            <person name="Huo Q."/>
            <person name="Li W."/>
            <person name="Guo W."/>
            <person name="Chen H."/>
            <person name="Chen S."/>
            <person name="Zhou L."/>
            <person name="Zhou L."/>
            <person name="Ni X."/>
            <person name="Tian J."/>
            <person name="Zhou Y."/>
            <person name="Sheng Y."/>
            <person name="Liu T."/>
            <person name="Pan Y."/>
            <person name="Xia L."/>
            <person name="Li J."/>
            <person name="Zhao F."/>
            <person name="Cao W."/>
        </authorList>
    </citation>
    <scope>NUCLEOTIDE SEQUENCE</scope>
    <source>
        <strain evidence="1">Rmic-2018</strain>
        <tissue evidence="1">Larvae</tissue>
    </source>
</reference>
<name>A0A9J6E2D9_RHIMP</name>
<dbReference type="AlphaFoldDB" id="A0A9J6E2D9"/>
<sequence length="209" mass="23861">MLVKAISQCTNLVVLRCVHSRILSRAVVLLLWKKLRKLECLHWSVPENNAVSVVAPDFIVEDREGSSHCYCSIMPPKLKSMYVEAVSTVVNEEFICRILRHCHALKSLHFHERQSVTEPSRVSNMALEVLRAYREGADDRFEEFTYTADRTPTDAVLPEVAADPQGDDFEDFGLSFEVHKSVTLRMFPSRSRSWVSIGRLDSIYAENCD</sequence>
<accession>A0A9J6E2D9</accession>
<proteinExistence type="predicted"/>
<organism evidence="1 2">
    <name type="scientific">Rhipicephalus microplus</name>
    <name type="common">Cattle tick</name>
    <name type="synonym">Boophilus microplus</name>
    <dbReference type="NCBI Taxonomy" id="6941"/>
    <lineage>
        <taxon>Eukaryota</taxon>
        <taxon>Metazoa</taxon>
        <taxon>Ecdysozoa</taxon>
        <taxon>Arthropoda</taxon>
        <taxon>Chelicerata</taxon>
        <taxon>Arachnida</taxon>
        <taxon>Acari</taxon>
        <taxon>Parasitiformes</taxon>
        <taxon>Ixodida</taxon>
        <taxon>Ixodoidea</taxon>
        <taxon>Ixodidae</taxon>
        <taxon>Rhipicephalinae</taxon>
        <taxon>Rhipicephalus</taxon>
        <taxon>Boophilus</taxon>
    </lineage>
</organism>
<comment type="caution">
    <text evidence="1">The sequence shown here is derived from an EMBL/GenBank/DDBJ whole genome shotgun (WGS) entry which is preliminary data.</text>
</comment>
<dbReference type="EMBL" id="JABSTU010000006">
    <property type="protein sequence ID" value="KAH8028691.1"/>
    <property type="molecule type" value="Genomic_DNA"/>
</dbReference>
<protein>
    <submittedName>
        <fullName evidence="1">Uncharacterized protein</fullName>
    </submittedName>
</protein>
<dbReference type="Proteomes" id="UP000821866">
    <property type="component" value="Chromosome 4"/>
</dbReference>
<evidence type="ECO:0000313" key="2">
    <source>
        <dbReference type="Proteomes" id="UP000821866"/>
    </source>
</evidence>
<reference evidence="1" key="1">
    <citation type="journal article" date="2020" name="Cell">
        <title>Large-Scale Comparative Analyses of Tick Genomes Elucidate Their Genetic Diversity and Vector Capacities.</title>
        <authorList>
            <consortium name="Tick Genome and Microbiome Consortium (TIGMIC)"/>
            <person name="Jia N."/>
            <person name="Wang J."/>
            <person name="Shi W."/>
            <person name="Du L."/>
            <person name="Sun Y."/>
            <person name="Zhan W."/>
            <person name="Jiang J.F."/>
            <person name="Wang Q."/>
            <person name="Zhang B."/>
            <person name="Ji P."/>
            <person name="Bell-Sakyi L."/>
            <person name="Cui X.M."/>
            <person name="Yuan T.T."/>
            <person name="Jiang B.G."/>
            <person name="Yang W.F."/>
            <person name="Lam T.T."/>
            <person name="Chang Q.C."/>
            <person name="Ding S.J."/>
            <person name="Wang X.J."/>
            <person name="Zhu J.G."/>
            <person name="Ruan X.D."/>
            <person name="Zhao L."/>
            <person name="Wei J.T."/>
            <person name="Ye R.Z."/>
            <person name="Que T.C."/>
            <person name="Du C.H."/>
            <person name="Zhou Y.H."/>
            <person name="Cheng J.X."/>
            <person name="Dai P.F."/>
            <person name="Guo W.B."/>
            <person name="Han X.H."/>
            <person name="Huang E.J."/>
            <person name="Li L.F."/>
            <person name="Wei W."/>
            <person name="Gao Y.C."/>
            <person name="Liu J.Z."/>
            <person name="Shao H.Z."/>
            <person name="Wang X."/>
            <person name="Wang C.C."/>
            <person name="Yang T.C."/>
            <person name="Huo Q.B."/>
            <person name="Li W."/>
            <person name="Chen H.Y."/>
            <person name="Chen S.E."/>
            <person name="Zhou L.G."/>
            <person name="Ni X.B."/>
            <person name="Tian J.H."/>
            <person name="Sheng Y."/>
            <person name="Liu T."/>
            <person name="Pan Y.S."/>
            <person name="Xia L.Y."/>
            <person name="Li J."/>
            <person name="Zhao F."/>
            <person name="Cao W.C."/>
        </authorList>
    </citation>
    <scope>NUCLEOTIDE SEQUENCE</scope>
    <source>
        <strain evidence="1">Rmic-2018</strain>
    </source>
</reference>
<gene>
    <name evidence="1" type="ORF">HPB51_018115</name>
</gene>
<keyword evidence="2" id="KW-1185">Reference proteome</keyword>
<evidence type="ECO:0000313" key="1">
    <source>
        <dbReference type="EMBL" id="KAH8028691.1"/>
    </source>
</evidence>
<dbReference type="SUPFAM" id="SSF52047">
    <property type="entry name" value="RNI-like"/>
    <property type="match status" value="1"/>
</dbReference>